<feature type="binding site" evidence="6">
    <location>
        <position position="94"/>
    </location>
    <ligand>
        <name>S-adenosyl-L-methionine</name>
        <dbReference type="ChEBI" id="CHEBI:59789"/>
    </ligand>
</feature>
<dbReference type="Pfam" id="PF02527">
    <property type="entry name" value="GidB"/>
    <property type="match status" value="1"/>
</dbReference>
<evidence type="ECO:0000313" key="9">
    <source>
        <dbReference type="Proteomes" id="UP000190037"/>
    </source>
</evidence>
<keyword evidence="5 6" id="KW-0949">S-adenosyl-L-methionine</keyword>
<sequence>MMFHVKRQDDTTPDPPADERAPEAPEAAGRLFGANLDRAIRYADMLAGPGVRRGMVGPREVGRLWERHLLNCGVVAELIAENAIVHDVGSGGGLPGIPLALVRPDLRITLVEPLLRRTTFLDEVVDELGLDNVRVLRGRAEEVRGRTWADVVTARAVAPLAKLAGWGLPLLASGGEMLALKGDSAADELLESEADLRKLGAVSWAVAHAGAGIVDPLTTVVRVRIGTVAPRESKAAKARRTAKPARRRPVK</sequence>
<keyword evidence="9" id="KW-1185">Reference proteome</keyword>
<dbReference type="PANTHER" id="PTHR31760:SF0">
    <property type="entry name" value="S-ADENOSYL-L-METHIONINE-DEPENDENT METHYLTRANSFERASES SUPERFAMILY PROTEIN"/>
    <property type="match status" value="1"/>
</dbReference>
<comment type="caution">
    <text evidence="6">Lacks conserved residue(s) required for the propagation of feature annotation.</text>
</comment>
<evidence type="ECO:0000313" key="8">
    <source>
        <dbReference type="EMBL" id="OPC82036.1"/>
    </source>
</evidence>
<gene>
    <name evidence="6" type="primary">rsmG</name>
    <name evidence="8" type="ORF">B4N89_14780</name>
</gene>
<dbReference type="Gene3D" id="3.40.50.150">
    <property type="entry name" value="Vaccinia Virus protein VP39"/>
    <property type="match status" value="1"/>
</dbReference>
<evidence type="ECO:0000256" key="1">
    <source>
        <dbReference type="ARBA" id="ARBA00022490"/>
    </source>
</evidence>
<dbReference type="NCBIfam" id="TIGR00138">
    <property type="entry name" value="rsmG_gidB"/>
    <property type="match status" value="1"/>
</dbReference>
<dbReference type="EMBL" id="MWQN01000001">
    <property type="protein sequence ID" value="OPC82036.1"/>
    <property type="molecule type" value="Genomic_DNA"/>
</dbReference>
<dbReference type="AlphaFoldDB" id="A0A1T3NYW0"/>
<comment type="caution">
    <text evidence="8">The sequence shown here is derived from an EMBL/GenBank/DDBJ whole genome shotgun (WGS) entry which is preliminary data.</text>
</comment>
<organism evidence="8 9">
    <name type="scientific">Embleya scabrispora</name>
    <dbReference type="NCBI Taxonomy" id="159449"/>
    <lineage>
        <taxon>Bacteria</taxon>
        <taxon>Bacillati</taxon>
        <taxon>Actinomycetota</taxon>
        <taxon>Actinomycetes</taxon>
        <taxon>Kitasatosporales</taxon>
        <taxon>Streptomycetaceae</taxon>
        <taxon>Embleya</taxon>
    </lineage>
</organism>
<keyword evidence="3 6" id="KW-0489">Methyltransferase</keyword>
<keyword evidence="4 6" id="KW-0808">Transferase</keyword>
<reference evidence="8 9" key="1">
    <citation type="submission" date="2017-03" db="EMBL/GenBank/DDBJ databases">
        <title>Draft genome sequence of Streptomyces scabrisporus NF3, endophyte isolated from Amphipterygium adstringens.</title>
        <authorList>
            <person name="Vazquez M."/>
            <person name="Ceapa C.D."/>
            <person name="Rodriguez Luna D."/>
            <person name="Sanchez Esquivel S."/>
        </authorList>
    </citation>
    <scope>NUCLEOTIDE SEQUENCE [LARGE SCALE GENOMIC DNA]</scope>
    <source>
        <strain evidence="8 9">NF3</strain>
    </source>
</reference>
<feature type="compositionally biased region" description="Basic residues" evidence="7">
    <location>
        <begin position="236"/>
        <end position="251"/>
    </location>
</feature>
<evidence type="ECO:0000256" key="4">
    <source>
        <dbReference type="ARBA" id="ARBA00022679"/>
    </source>
</evidence>
<evidence type="ECO:0000256" key="3">
    <source>
        <dbReference type="ARBA" id="ARBA00022603"/>
    </source>
</evidence>
<accession>A0A1T3NYW0</accession>
<feature type="binding site" evidence="6">
    <location>
        <begin position="140"/>
        <end position="141"/>
    </location>
    <ligand>
        <name>S-adenosyl-L-methionine</name>
        <dbReference type="ChEBI" id="CHEBI:59789"/>
    </ligand>
</feature>
<evidence type="ECO:0000256" key="6">
    <source>
        <dbReference type="HAMAP-Rule" id="MF_00074"/>
    </source>
</evidence>
<dbReference type="GO" id="GO:0005829">
    <property type="term" value="C:cytosol"/>
    <property type="evidence" value="ECO:0007669"/>
    <property type="project" value="TreeGrafter"/>
</dbReference>
<feature type="binding site" evidence="6">
    <location>
        <position position="155"/>
    </location>
    <ligand>
        <name>S-adenosyl-L-methionine</name>
        <dbReference type="ChEBI" id="CHEBI:59789"/>
    </ligand>
</feature>
<dbReference type="Proteomes" id="UP000190037">
    <property type="component" value="Unassembled WGS sequence"/>
</dbReference>
<keyword evidence="2 6" id="KW-0698">rRNA processing</keyword>
<evidence type="ECO:0000256" key="2">
    <source>
        <dbReference type="ARBA" id="ARBA00022552"/>
    </source>
</evidence>
<dbReference type="STRING" id="159449.B4N89_14780"/>
<evidence type="ECO:0000256" key="5">
    <source>
        <dbReference type="ARBA" id="ARBA00022691"/>
    </source>
</evidence>
<proteinExistence type="inferred from homology"/>
<comment type="subcellular location">
    <subcellularLocation>
        <location evidence="6">Cytoplasm</location>
    </subcellularLocation>
</comment>
<feature type="compositionally biased region" description="Basic and acidic residues" evidence="7">
    <location>
        <begin position="1"/>
        <end position="10"/>
    </location>
</feature>
<evidence type="ECO:0000256" key="7">
    <source>
        <dbReference type="SAM" id="MobiDB-lite"/>
    </source>
</evidence>
<protein>
    <recommendedName>
        <fullName evidence="6">Ribosomal RNA small subunit methyltransferase G</fullName>
        <ecNumber evidence="6">2.1.1.-</ecNumber>
    </recommendedName>
    <alternativeName>
        <fullName evidence="6">16S rRNA 7-methylguanosine methyltransferase</fullName>
        <shortName evidence="6">16S rRNA m7G methyltransferase</shortName>
    </alternativeName>
</protein>
<dbReference type="InterPro" id="IPR003682">
    <property type="entry name" value="rRNA_ssu_MeTfrase_G"/>
</dbReference>
<dbReference type="PANTHER" id="PTHR31760">
    <property type="entry name" value="S-ADENOSYL-L-METHIONINE-DEPENDENT METHYLTRANSFERASES SUPERFAMILY PROTEIN"/>
    <property type="match status" value="1"/>
</dbReference>
<dbReference type="InterPro" id="IPR029063">
    <property type="entry name" value="SAM-dependent_MTases_sf"/>
</dbReference>
<feature type="region of interest" description="Disordered" evidence="7">
    <location>
        <begin position="1"/>
        <end position="26"/>
    </location>
</feature>
<keyword evidence="1 6" id="KW-0963">Cytoplasm</keyword>
<name>A0A1T3NYW0_9ACTN</name>
<dbReference type="SUPFAM" id="SSF53335">
    <property type="entry name" value="S-adenosyl-L-methionine-dependent methyltransferases"/>
    <property type="match status" value="1"/>
</dbReference>
<comment type="similarity">
    <text evidence="6">Belongs to the methyltransferase superfamily. RNA methyltransferase RsmG family.</text>
</comment>
<feature type="region of interest" description="Disordered" evidence="7">
    <location>
        <begin position="232"/>
        <end position="251"/>
    </location>
</feature>
<comment type="function">
    <text evidence="6">Specifically methylates the N7 position of a guanine in 16S rRNA.</text>
</comment>
<feature type="binding site" evidence="6">
    <location>
        <position position="89"/>
    </location>
    <ligand>
        <name>S-adenosyl-L-methionine</name>
        <dbReference type="ChEBI" id="CHEBI:59789"/>
    </ligand>
</feature>
<dbReference type="GO" id="GO:0070043">
    <property type="term" value="F:rRNA (guanine-N7-)-methyltransferase activity"/>
    <property type="evidence" value="ECO:0007669"/>
    <property type="project" value="UniProtKB-UniRule"/>
</dbReference>
<dbReference type="eggNOG" id="COG0357">
    <property type="taxonomic scope" value="Bacteria"/>
</dbReference>
<dbReference type="HAMAP" id="MF_00074">
    <property type="entry name" value="16SrRNA_methyltr_G"/>
    <property type="match status" value="1"/>
</dbReference>
<dbReference type="EC" id="2.1.1.-" evidence="6"/>